<accession>A0AAW8S0S8</accession>
<dbReference type="Gene3D" id="1.10.10.10">
    <property type="entry name" value="Winged helix-like DNA-binding domain superfamily/Winged helix DNA-binding domain"/>
    <property type="match status" value="1"/>
</dbReference>
<dbReference type="EMBL" id="JARPWH010000169">
    <property type="protein sequence ID" value="MDT2405048.1"/>
    <property type="molecule type" value="Genomic_DNA"/>
</dbReference>
<evidence type="ECO:0000313" key="3">
    <source>
        <dbReference type="Proteomes" id="UP001260773"/>
    </source>
</evidence>
<proteinExistence type="predicted"/>
<evidence type="ECO:0000256" key="1">
    <source>
        <dbReference type="SAM" id="MobiDB-lite"/>
    </source>
</evidence>
<reference evidence="2" key="1">
    <citation type="submission" date="2023-03" db="EMBL/GenBank/DDBJ databases">
        <authorList>
            <person name="Shen W."/>
            <person name="Cai J."/>
        </authorList>
    </citation>
    <scope>NUCLEOTIDE SEQUENCE</scope>
    <source>
        <strain evidence="2">P33-2</strain>
    </source>
</reference>
<sequence length="266" mass="31653">MEHKGYFAVIPAIVRYDSELPGNAKLLYGELTALSNEMGYCWATNQYFAELYKVSKRTISNWIAKLEERKYITIDLQYKENSFEVARRCIYISPFPTSGDFYGGRNKFHEGIEENFQPPMKKTSNRIIQSNNTKNNKYIYSVDFEGYWKMYPKKTQKKKALEQFKKKVKSDADLSEFDKGYLNYLKYIELNDWYHPQELFRWIRDERYKDEYDLAPKVSKSNYKNNKHRIEEVPSHINTQPNKKEPDIDWVAEAERSLAERGAESE</sequence>
<name>A0AAW8S0S8_ENTAV</name>
<comment type="caution">
    <text evidence="2">The sequence shown here is derived from an EMBL/GenBank/DDBJ whole genome shotgun (WGS) entry which is preliminary data.</text>
</comment>
<dbReference type="Pfam" id="PF13730">
    <property type="entry name" value="HTH_36"/>
    <property type="match status" value="1"/>
</dbReference>
<evidence type="ECO:0000313" key="2">
    <source>
        <dbReference type="EMBL" id="MDT2405048.1"/>
    </source>
</evidence>
<dbReference type="AlphaFoldDB" id="A0AAW8S0S8"/>
<gene>
    <name evidence="2" type="ORF">P7D43_22000</name>
</gene>
<dbReference type="InterPro" id="IPR036388">
    <property type="entry name" value="WH-like_DNA-bd_sf"/>
</dbReference>
<dbReference type="RefSeq" id="WP_270791584.1">
    <property type="nucleotide sequence ID" value="NZ_JAQEWM010000003.1"/>
</dbReference>
<feature type="region of interest" description="Disordered" evidence="1">
    <location>
        <begin position="227"/>
        <end position="249"/>
    </location>
</feature>
<organism evidence="2 3">
    <name type="scientific">Enterococcus avium</name>
    <name type="common">Streptococcus avium</name>
    <dbReference type="NCBI Taxonomy" id="33945"/>
    <lineage>
        <taxon>Bacteria</taxon>
        <taxon>Bacillati</taxon>
        <taxon>Bacillota</taxon>
        <taxon>Bacilli</taxon>
        <taxon>Lactobacillales</taxon>
        <taxon>Enterococcaceae</taxon>
        <taxon>Enterococcus</taxon>
    </lineage>
</organism>
<protein>
    <submittedName>
        <fullName evidence="2">Helix-turn-helix domain-containing protein</fullName>
    </submittedName>
</protein>
<dbReference type="Proteomes" id="UP001260773">
    <property type="component" value="Unassembled WGS sequence"/>
</dbReference>